<dbReference type="AlphaFoldDB" id="A0A7T7XP95"/>
<keyword evidence="1" id="KW-0732">Signal</keyword>
<dbReference type="RefSeq" id="WP_215627280.1">
    <property type="nucleotide sequence ID" value="NZ_CP067089.2"/>
</dbReference>
<name>A0A7T7XP95_9SPIR</name>
<evidence type="ECO:0000313" key="3">
    <source>
        <dbReference type="Proteomes" id="UP000595917"/>
    </source>
</evidence>
<proteinExistence type="predicted"/>
<sequence>MKILALGTLLFLGFSMAAASMEYPANSVIFNGAFGAGTFSAGEHDDGSVFWGGSLSADWIPSGKTGISYGIESGLGGGKTGDTAVFGIPVIFRLGWHPKFIRSECIDIFLLGKIGWAFGVWGPQLDEDAVPNGIVCGINIGGRYVFTPVIGAYAEIGYTYYGLARNSKHPDYPLGYGSGKIYGSAGISIFIRHRK</sequence>
<organism evidence="2 3">
    <name type="scientific">Breznakiella homolactica</name>
    <dbReference type="NCBI Taxonomy" id="2798577"/>
    <lineage>
        <taxon>Bacteria</taxon>
        <taxon>Pseudomonadati</taxon>
        <taxon>Spirochaetota</taxon>
        <taxon>Spirochaetia</taxon>
        <taxon>Spirochaetales</taxon>
        <taxon>Breznakiellaceae</taxon>
        <taxon>Breznakiella</taxon>
    </lineage>
</organism>
<dbReference type="EMBL" id="CP067089">
    <property type="protein sequence ID" value="QQO09976.1"/>
    <property type="molecule type" value="Genomic_DNA"/>
</dbReference>
<feature type="chain" id="PRO_5030883718" description="Outer membrane protein beta-barrel domain-containing protein" evidence="1">
    <location>
        <begin position="20"/>
        <end position="195"/>
    </location>
</feature>
<feature type="signal peptide" evidence="1">
    <location>
        <begin position="1"/>
        <end position="19"/>
    </location>
</feature>
<accession>A0A7T7XP95</accession>
<dbReference type="Proteomes" id="UP000595917">
    <property type="component" value="Chromosome"/>
</dbReference>
<evidence type="ECO:0000313" key="2">
    <source>
        <dbReference type="EMBL" id="QQO09976.1"/>
    </source>
</evidence>
<gene>
    <name evidence="2" type="ORF">JFL75_03420</name>
</gene>
<protein>
    <recommendedName>
        <fullName evidence="4">Outer membrane protein beta-barrel domain-containing protein</fullName>
    </recommendedName>
</protein>
<reference evidence="2" key="1">
    <citation type="submission" date="2021-01" db="EMBL/GenBank/DDBJ databases">
        <title>Description of Breznakiella homolactica.</title>
        <authorList>
            <person name="Song Y."/>
            <person name="Brune A."/>
        </authorList>
    </citation>
    <scope>NUCLEOTIDE SEQUENCE</scope>
    <source>
        <strain evidence="2">RmG30</strain>
    </source>
</reference>
<dbReference type="KEGG" id="bhc:JFL75_03420"/>
<evidence type="ECO:0000256" key="1">
    <source>
        <dbReference type="SAM" id="SignalP"/>
    </source>
</evidence>
<evidence type="ECO:0008006" key="4">
    <source>
        <dbReference type="Google" id="ProtNLM"/>
    </source>
</evidence>
<keyword evidence="3" id="KW-1185">Reference proteome</keyword>